<feature type="transmembrane region" description="Helical" evidence="7">
    <location>
        <begin position="464"/>
        <end position="483"/>
    </location>
</feature>
<dbReference type="Pfam" id="PF12704">
    <property type="entry name" value="MacB_PCD"/>
    <property type="match status" value="1"/>
</dbReference>
<feature type="transmembrane region" description="Helical" evidence="7">
    <location>
        <begin position="788"/>
        <end position="806"/>
    </location>
</feature>
<dbReference type="PANTHER" id="PTHR30287">
    <property type="entry name" value="MEMBRANE COMPONENT OF PREDICTED ABC SUPERFAMILY METABOLITE UPTAKE TRANSPORTER"/>
    <property type="match status" value="1"/>
</dbReference>
<keyword evidence="3 7" id="KW-0812">Transmembrane</keyword>
<feature type="region of interest" description="Disordered" evidence="6">
    <location>
        <begin position="572"/>
        <end position="591"/>
    </location>
</feature>
<feature type="domain" description="MacB-like periplasmic core" evidence="9">
    <location>
        <begin position="32"/>
        <end position="229"/>
    </location>
</feature>
<keyword evidence="5 7" id="KW-0472">Membrane</keyword>
<evidence type="ECO:0000256" key="3">
    <source>
        <dbReference type="ARBA" id="ARBA00022692"/>
    </source>
</evidence>
<evidence type="ECO:0000256" key="5">
    <source>
        <dbReference type="ARBA" id="ARBA00023136"/>
    </source>
</evidence>
<feature type="domain" description="ABC3 transporter permease C-terminal" evidence="8">
    <location>
        <begin position="262"/>
        <end position="379"/>
    </location>
</feature>
<sequence>MMSKLAMHWAPLRLHWRLFSRSMAAGEYKTLLLALVIAIASLTAVGMLTERVQRLLLGQANQLQAADAVLVSDHAIAPTAAQLAQQFGLQTATTTTFPSMVSFGEQTSLASVKAASASYPLRGKLALLPPAQNATLRSGDALIDARLQAMLGVKLGQTIQVGQLNLTVRGIIEREPDAAFDFSSLQARLLMSDSDLAASGLLGFGSRVKYRLMVAGDEAKVAQWQASMKPKLGRGESLENVRESRPELKQAIDRAERFLRLAALLAGVLAAVAIVLAARRFALRHFDTVALLRTLGASQRKVRAILLSQLLLLAGFAAALGGALAWLAQTLLVWLIAAQLPAPLPAATLWPWAWASLLGLVLLLGSAGPVLLSLVKTPPLRVLRRDMSVNVQWVWQYGITLVAMAGILLQVAQDIKLAAIVGGGILLALVLVAALSYGVLQVLQRYLKRGSPKIALRQMLRQPGLLLAQLVALTLGLCGLWLLTVVQNDLLTAWRAQVPANAPNHFAVNIQPEQQAQFSQLFVAAGLPQPKVQPMIRGRWVLHNQLPVKPDSYSEPRARRLSEREFNLSWGEDERADNQRVQGPPLDQNRPGWSVEAELAEQLGIKIGDVLTFEIAGVPLSAPVVNLRKVNWGSFRANFFVIGSEVMMREQPSSAISSFHLPKTQAQLIPNLVHALPNVTVIDVGQVLAQVESVISLASAALRLVFVMCVLAGLTVLLAALDTNEAERRREAALLRALGAGARRIAQIWWLESLFLGAVAGLMAGLVAALGAWYVAYSVFNLPWLINWALPLYSAVAGMLLTALTVGRRLMVLARTTPLLMLQAD</sequence>
<name>A0A7D5VAN4_9NEIS</name>
<evidence type="ECO:0000313" key="10">
    <source>
        <dbReference type="EMBL" id="QLI82319.1"/>
    </source>
</evidence>
<keyword evidence="2" id="KW-1003">Cell membrane</keyword>
<dbReference type="EMBL" id="CP058952">
    <property type="protein sequence ID" value="QLI82319.1"/>
    <property type="molecule type" value="Genomic_DNA"/>
</dbReference>
<evidence type="ECO:0000259" key="9">
    <source>
        <dbReference type="Pfam" id="PF12704"/>
    </source>
</evidence>
<evidence type="ECO:0000256" key="1">
    <source>
        <dbReference type="ARBA" id="ARBA00004651"/>
    </source>
</evidence>
<feature type="transmembrane region" description="Helical" evidence="7">
    <location>
        <begin position="349"/>
        <end position="372"/>
    </location>
</feature>
<feature type="transmembrane region" description="Helical" evidence="7">
    <location>
        <begin position="258"/>
        <end position="278"/>
    </location>
</feature>
<dbReference type="Proteomes" id="UP000510822">
    <property type="component" value="Chromosome"/>
</dbReference>
<feature type="transmembrane region" description="Helical" evidence="7">
    <location>
        <begin position="418"/>
        <end position="443"/>
    </location>
</feature>
<proteinExistence type="predicted"/>
<dbReference type="RefSeq" id="WP_180306400.1">
    <property type="nucleotide sequence ID" value="NZ_CP058952.1"/>
</dbReference>
<organism evidence="10 11">
    <name type="scientific">Chitinibacter fontanus</name>
    <dbReference type="NCBI Taxonomy" id="1737446"/>
    <lineage>
        <taxon>Bacteria</taxon>
        <taxon>Pseudomonadati</taxon>
        <taxon>Pseudomonadota</taxon>
        <taxon>Betaproteobacteria</taxon>
        <taxon>Neisseriales</taxon>
        <taxon>Chitinibacteraceae</taxon>
        <taxon>Chitinibacter</taxon>
    </lineage>
</organism>
<gene>
    <name evidence="10" type="ORF">HZU75_12740</name>
</gene>
<reference evidence="10 11" key="1">
    <citation type="journal article" date="2016" name="Int. J. Syst. Evol. Microbiol.">
        <title>Chitinibacter fontanus sp. nov., isolated from a spring.</title>
        <authorList>
            <person name="Sheu S.Y."/>
            <person name="Li Y.S."/>
            <person name="Young C.C."/>
            <person name="Chen W.M."/>
        </authorList>
    </citation>
    <scope>NUCLEOTIDE SEQUENCE [LARGE SCALE GENOMIC DNA]</scope>
    <source>
        <strain evidence="10 11">STM-7</strain>
    </source>
</reference>
<dbReference type="PANTHER" id="PTHR30287:SF1">
    <property type="entry name" value="INNER MEMBRANE PROTEIN"/>
    <property type="match status" value="1"/>
</dbReference>
<comment type="subcellular location">
    <subcellularLocation>
        <location evidence="1">Cell membrane</location>
        <topology evidence="1">Multi-pass membrane protein</topology>
    </subcellularLocation>
</comment>
<dbReference type="Pfam" id="PF02687">
    <property type="entry name" value="FtsX"/>
    <property type="match status" value="2"/>
</dbReference>
<dbReference type="InterPro" id="IPR003838">
    <property type="entry name" value="ABC3_permease_C"/>
</dbReference>
<feature type="transmembrane region" description="Helical" evidence="7">
    <location>
        <begin position="393"/>
        <end position="412"/>
    </location>
</feature>
<evidence type="ECO:0000313" key="11">
    <source>
        <dbReference type="Proteomes" id="UP000510822"/>
    </source>
</evidence>
<evidence type="ECO:0000256" key="7">
    <source>
        <dbReference type="SAM" id="Phobius"/>
    </source>
</evidence>
<dbReference type="GO" id="GO:0005886">
    <property type="term" value="C:plasma membrane"/>
    <property type="evidence" value="ECO:0007669"/>
    <property type="project" value="UniProtKB-SubCell"/>
</dbReference>
<keyword evidence="11" id="KW-1185">Reference proteome</keyword>
<feature type="transmembrane region" description="Helical" evidence="7">
    <location>
        <begin position="700"/>
        <end position="721"/>
    </location>
</feature>
<feature type="transmembrane region" description="Helical" evidence="7">
    <location>
        <begin position="753"/>
        <end position="776"/>
    </location>
</feature>
<feature type="transmembrane region" description="Helical" evidence="7">
    <location>
        <begin position="310"/>
        <end position="337"/>
    </location>
</feature>
<protein>
    <submittedName>
        <fullName evidence="10">ABC transporter permease</fullName>
    </submittedName>
</protein>
<evidence type="ECO:0000259" key="8">
    <source>
        <dbReference type="Pfam" id="PF02687"/>
    </source>
</evidence>
<dbReference type="KEGG" id="cfon:HZU75_12740"/>
<feature type="domain" description="ABC3 transporter permease C-terminal" evidence="8">
    <location>
        <begin position="704"/>
        <end position="806"/>
    </location>
</feature>
<dbReference type="InterPro" id="IPR025857">
    <property type="entry name" value="MacB_PCD"/>
</dbReference>
<dbReference type="AlphaFoldDB" id="A0A7D5VAN4"/>
<keyword evidence="4 7" id="KW-1133">Transmembrane helix</keyword>
<dbReference type="InterPro" id="IPR038766">
    <property type="entry name" value="Membrane_comp_ABC_pdt"/>
</dbReference>
<evidence type="ECO:0000256" key="6">
    <source>
        <dbReference type="SAM" id="MobiDB-lite"/>
    </source>
</evidence>
<evidence type="ECO:0000256" key="4">
    <source>
        <dbReference type="ARBA" id="ARBA00022989"/>
    </source>
</evidence>
<evidence type="ECO:0000256" key="2">
    <source>
        <dbReference type="ARBA" id="ARBA00022475"/>
    </source>
</evidence>
<accession>A0A7D5VAN4</accession>